<comment type="subcellular location">
    <subcellularLocation>
        <location evidence="1">Nucleus</location>
    </subcellularLocation>
</comment>
<dbReference type="GO" id="GO:0005634">
    <property type="term" value="C:nucleus"/>
    <property type="evidence" value="ECO:0007669"/>
    <property type="project" value="UniProtKB-SubCell"/>
</dbReference>
<accession>A0A1M2W356</accession>
<keyword evidence="9" id="KW-1185">Reference proteome</keyword>
<evidence type="ECO:0000256" key="4">
    <source>
        <dbReference type="ARBA" id="ARBA00022833"/>
    </source>
</evidence>
<feature type="region of interest" description="Disordered" evidence="6">
    <location>
        <begin position="34"/>
        <end position="146"/>
    </location>
</feature>
<dbReference type="AlphaFoldDB" id="A0A1M2W356"/>
<gene>
    <name evidence="8" type="ORF">TRAPUB_9209</name>
</gene>
<proteinExistence type="predicted"/>
<dbReference type="STRING" id="154538.A0A1M2W356"/>
<reference evidence="8 9" key="1">
    <citation type="submission" date="2016-10" db="EMBL/GenBank/DDBJ databases">
        <title>Genome sequence of the basidiomycete white-rot fungus Trametes pubescens.</title>
        <authorList>
            <person name="Makela M.R."/>
            <person name="Granchi Z."/>
            <person name="Peng M."/>
            <person name="De Vries R.P."/>
            <person name="Grigoriev I."/>
            <person name="Riley R."/>
            <person name="Hilden K."/>
        </authorList>
    </citation>
    <scope>NUCLEOTIDE SEQUENCE [LARGE SCALE GENOMIC DNA]</scope>
    <source>
        <strain evidence="8 9">FBCC735</strain>
    </source>
</reference>
<name>A0A1M2W356_TRAPU</name>
<keyword evidence="5" id="KW-0539">Nucleus</keyword>
<feature type="compositionally biased region" description="Basic and acidic residues" evidence="6">
    <location>
        <begin position="749"/>
        <end position="759"/>
    </location>
</feature>
<feature type="domain" description="HAT C-terminal dimerisation" evidence="7">
    <location>
        <begin position="774"/>
        <end position="843"/>
    </location>
</feature>
<evidence type="ECO:0000259" key="7">
    <source>
        <dbReference type="Pfam" id="PF05699"/>
    </source>
</evidence>
<dbReference type="GO" id="GO:0008270">
    <property type="term" value="F:zinc ion binding"/>
    <property type="evidence" value="ECO:0007669"/>
    <property type="project" value="UniProtKB-KW"/>
</dbReference>
<evidence type="ECO:0000313" key="9">
    <source>
        <dbReference type="Proteomes" id="UP000184267"/>
    </source>
</evidence>
<keyword evidence="2" id="KW-0479">Metal-binding</keyword>
<protein>
    <recommendedName>
        <fullName evidence="7">HAT C-terminal dimerisation domain-containing protein</fullName>
    </recommendedName>
</protein>
<dbReference type="PANTHER" id="PTHR46481">
    <property type="entry name" value="ZINC FINGER BED DOMAIN-CONTAINING PROTEIN 4"/>
    <property type="match status" value="1"/>
</dbReference>
<sequence length="918" mass="102055">MAGSNHPQHTLKPTAKLVDSNNAAIPETVIHRQAVEKHAQVEPEACVWRTSDEDTPHSTPPPLPPSSPLTCASSDEPQLPDVTEILSTSEGEDSGSESDGEASTAESSDTEAADHESGAKRKHKEQKEKRKKTKCRKADTSSTTANIAGGIEMVDINVPDPTRKEDKSRDIGNFFSVSYTAKEGKKKWDYRIYSTKTHRQPITNEMSTLRRHMQAHHEGKYWAWCEANSFTSMLPKDSFEWQEHAKVSAQNQTHLNSVLQPLPPKEVIIPYTDAAFNEAAREWLIPTNKPVAALQHPSFQKMIHIAVRATNGIKIADLCNPRDGIMRAFKQQMTALRAKLNSNVVKGVVNLTCDAWQADSTDSYFAVTGHWVEEDVNNPDNWELQTALLGFVCMNCSHSSRHLGLALFKIADRLGITHKIGYVTCDNATNNDTMMQFFADHVFTATGNLYDGESSCLAHIINLATQALLDNYSKSWHYDPALPDADLVATAGGHRDVVGLVRSIAVKARSSAQRKQLSLNIQTNAGIKHLKCLLMDMPVRWSSTYTMLHRAEELREHVDTFVSEMARAEKDKKKRQKLDDLQLTSDEWSRVKTCLDLLAHADNAQQAFSSDHGPTLHLALPALEVLQCAWSSRAGRSKYAEFQSALEAGSRKITEYYEKTAETQVYTFALLLNPENKTQFIAKSWGKDLLAKLLAQAEDTYEERYLKMYPDSASPHTSGKRWAGATRKLGTLLREVSDNELSDDEDADNTARRGDADTDKPWRADFHGYLKSRDSLGQLSIVQWWGKNAHCYPVWASLVRDYLSVMAVSVSSERAFSAAGITVTKCCSCLKADIVEAPQCLQSLLFHQLLFPELPSSLVEADIDTHGDPSTPGETSIGNTSTQVTSSWDAEVLMEDNDADDTELPGAEDEEVLVPRLI</sequence>
<keyword evidence="4" id="KW-0862">Zinc</keyword>
<evidence type="ECO:0000256" key="5">
    <source>
        <dbReference type="ARBA" id="ARBA00023242"/>
    </source>
</evidence>
<dbReference type="InterPro" id="IPR008906">
    <property type="entry name" value="HATC_C_dom"/>
</dbReference>
<dbReference type="InterPro" id="IPR012337">
    <property type="entry name" value="RNaseH-like_sf"/>
</dbReference>
<dbReference type="InterPro" id="IPR052035">
    <property type="entry name" value="ZnF_BED_domain_contain"/>
</dbReference>
<keyword evidence="3" id="KW-0863">Zinc-finger</keyword>
<dbReference type="EMBL" id="MNAD01000314">
    <property type="protein sequence ID" value="OJT14236.1"/>
    <property type="molecule type" value="Genomic_DNA"/>
</dbReference>
<evidence type="ECO:0000313" key="8">
    <source>
        <dbReference type="EMBL" id="OJT14236.1"/>
    </source>
</evidence>
<dbReference type="SUPFAM" id="SSF53098">
    <property type="entry name" value="Ribonuclease H-like"/>
    <property type="match status" value="1"/>
</dbReference>
<evidence type="ECO:0000256" key="6">
    <source>
        <dbReference type="SAM" id="MobiDB-lite"/>
    </source>
</evidence>
<feature type="compositionally biased region" description="Acidic residues" evidence="6">
    <location>
        <begin position="739"/>
        <end position="748"/>
    </location>
</feature>
<feature type="region of interest" description="Disordered" evidence="6">
    <location>
        <begin position="739"/>
        <end position="759"/>
    </location>
</feature>
<dbReference type="Proteomes" id="UP000184267">
    <property type="component" value="Unassembled WGS sequence"/>
</dbReference>
<dbReference type="OrthoDB" id="2802474at2759"/>
<feature type="compositionally biased region" description="Polar residues" evidence="6">
    <location>
        <begin position="872"/>
        <end position="884"/>
    </location>
</feature>
<feature type="compositionally biased region" description="Acidic residues" evidence="6">
    <location>
        <begin position="90"/>
        <end position="100"/>
    </location>
</feature>
<evidence type="ECO:0000256" key="1">
    <source>
        <dbReference type="ARBA" id="ARBA00004123"/>
    </source>
</evidence>
<feature type="compositionally biased region" description="Pro residues" evidence="6">
    <location>
        <begin position="58"/>
        <end position="67"/>
    </location>
</feature>
<comment type="caution">
    <text evidence="8">The sequence shown here is derived from an EMBL/GenBank/DDBJ whole genome shotgun (WGS) entry which is preliminary data.</text>
</comment>
<evidence type="ECO:0000256" key="2">
    <source>
        <dbReference type="ARBA" id="ARBA00022723"/>
    </source>
</evidence>
<feature type="compositionally biased region" description="Basic residues" evidence="6">
    <location>
        <begin position="120"/>
        <end position="135"/>
    </location>
</feature>
<feature type="region of interest" description="Disordered" evidence="6">
    <location>
        <begin position="1"/>
        <end position="21"/>
    </location>
</feature>
<feature type="region of interest" description="Disordered" evidence="6">
    <location>
        <begin position="864"/>
        <end position="884"/>
    </location>
</feature>
<dbReference type="GO" id="GO:0046983">
    <property type="term" value="F:protein dimerization activity"/>
    <property type="evidence" value="ECO:0007669"/>
    <property type="project" value="InterPro"/>
</dbReference>
<evidence type="ECO:0000256" key="3">
    <source>
        <dbReference type="ARBA" id="ARBA00022771"/>
    </source>
</evidence>
<dbReference type="Pfam" id="PF05699">
    <property type="entry name" value="Dimer_Tnp_hAT"/>
    <property type="match status" value="1"/>
</dbReference>
<dbReference type="PANTHER" id="PTHR46481:SF10">
    <property type="entry name" value="ZINC FINGER BED DOMAIN-CONTAINING PROTEIN 39"/>
    <property type="match status" value="1"/>
</dbReference>
<organism evidence="8 9">
    <name type="scientific">Trametes pubescens</name>
    <name type="common">White-rot fungus</name>
    <dbReference type="NCBI Taxonomy" id="154538"/>
    <lineage>
        <taxon>Eukaryota</taxon>
        <taxon>Fungi</taxon>
        <taxon>Dikarya</taxon>
        <taxon>Basidiomycota</taxon>
        <taxon>Agaricomycotina</taxon>
        <taxon>Agaricomycetes</taxon>
        <taxon>Polyporales</taxon>
        <taxon>Polyporaceae</taxon>
        <taxon>Trametes</taxon>
    </lineage>
</organism>